<dbReference type="RefSeq" id="WP_359351569.1">
    <property type="nucleotide sequence ID" value="NZ_JBEYXV010000011.1"/>
</dbReference>
<feature type="transmembrane region" description="Helical" evidence="2">
    <location>
        <begin position="33"/>
        <end position="53"/>
    </location>
</feature>
<protein>
    <recommendedName>
        <fullName evidence="5">Squalene cyclase C-terminal domain-containing protein</fullName>
    </recommendedName>
</protein>
<evidence type="ECO:0000256" key="2">
    <source>
        <dbReference type="SAM" id="Phobius"/>
    </source>
</evidence>
<proteinExistence type="predicted"/>
<reference evidence="3 4" key="1">
    <citation type="submission" date="2024-06" db="EMBL/GenBank/DDBJ databases">
        <title>The Natural Products Discovery Center: Release of the First 8490 Sequenced Strains for Exploring Actinobacteria Biosynthetic Diversity.</title>
        <authorList>
            <person name="Kalkreuter E."/>
            <person name="Kautsar S.A."/>
            <person name="Yang D."/>
            <person name="Bader C.D."/>
            <person name="Teijaro C.N."/>
            <person name="Fluegel L."/>
            <person name="Davis C.M."/>
            <person name="Simpson J.R."/>
            <person name="Lauterbach L."/>
            <person name="Steele A.D."/>
            <person name="Gui C."/>
            <person name="Meng S."/>
            <person name="Li G."/>
            <person name="Viehrig K."/>
            <person name="Ye F."/>
            <person name="Su P."/>
            <person name="Kiefer A.F."/>
            <person name="Nichols A."/>
            <person name="Cepeda A.J."/>
            <person name="Yan W."/>
            <person name="Fan B."/>
            <person name="Jiang Y."/>
            <person name="Adhikari A."/>
            <person name="Zheng C.-J."/>
            <person name="Schuster L."/>
            <person name="Cowan T.M."/>
            <person name="Smanski M.J."/>
            <person name="Chevrette M.G."/>
            <person name="De Carvalho L.P.S."/>
            <person name="Shen B."/>
        </authorList>
    </citation>
    <scope>NUCLEOTIDE SEQUENCE [LARGE SCALE GENOMIC DNA]</scope>
    <source>
        <strain evidence="3 4">NPDC046838</strain>
    </source>
</reference>
<sequence>MPTARMRASTDPAGHPVPPEPPPDPPSGRVVTWLGRFGPVAVGYAVFQALVGLLPDALFGDTARYSLAVVSGLGTGISAWLAAALLRARGGSEDGRTGDPDGVPSPRRPLPSAVRGAAEPGAPGPLPGLSTATYATLVERLTVLDDPPRGRLTGWPHALDEQPEPVRPTPTGTAYGLHIALELGMPDGRLRTSELVETLWRLRLPEGGWAARSQGTVGRPEVTALVLGALARAGADPGRLATEAQRCTERFTRELEPAGAELTHVVTTVLRGLLRAAPDSPALPVLRDALVDGAVTDPARGHRRCWGSRLTPPRGRTVAPSAVHTAQAVVALDRAARVLGEDTNARDTRKEGIRWLLSCPGPAHDGCEDLESGHETVRRPHPVDASRSEVLAVRHFSAAWVVRALLTPDVPAVAADEDREAAWQEMLAGAAASVWRQQDNGIWTWGGDDFAYPLWMTYQGLSALRAHAVWMYQPGG</sequence>
<feature type="compositionally biased region" description="Basic and acidic residues" evidence="1">
    <location>
        <begin position="90"/>
        <end position="99"/>
    </location>
</feature>
<gene>
    <name evidence="3" type="ORF">ABZ921_21815</name>
</gene>
<evidence type="ECO:0000256" key="1">
    <source>
        <dbReference type="SAM" id="MobiDB-lite"/>
    </source>
</evidence>
<feature type="transmembrane region" description="Helical" evidence="2">
    <location>
        <begin position="65"/>
        <end position="86"/>
    </location>
</feature>
<evidence type="ECO:0008006" key="5">
    <source>
        <dbReference type="Google" id="ProtNLM"/>
    </source>
</evidence>
<evidence type="ECO:0000313" key="3">
    <source>
        <dbReference type="EMBL" id="MEU6823279.1"/>
    </source>
</evidence>
<name>A0ABV3BQI4_9ACTN</name>
<comment type="caution">
    <text evidence="3">The sequence shown here is derived from an EMBL/GenBank/DDBJ whole genome shotgun (WGS) entry which is preliminary data.</text>
</comment>
<feature type="region of interest" description="Disordered" evidence="1">
    <location>
        <begin position="90"/>
        <end position="127"/>
    </location>
</feature>
<dbReference type="Proteomes" id="UP001551176">
    <property type="component" value="Unassembled WGS sequence"/>
</dbReference>
<keyword evidence="4" id="KW-1185">Reference proteome</keyword>
<accession>A0ABV3BQI4</accession>
<dbReference type="SUPFAM" id="SSF48239">
    <property type="entry name" value="Terpenoid cyclases/Protein prenyltransferases"/>
    <property type="match status" value="1"/>
</dbReference>
<feature type="compositionally biased region" description="Pro residues" evidence="1">
    <location>
        <begin position="15"/>
        <end position="26"/>
    </location>
</feature>
<organism evidence="3 4">
    <name type="scientific">Streptomyces atriruber</name>
    <dbReference type="NCBI Taxonomy" id="545121"/>
    <lineage>
        <taxon>Bacteria</taxon>
        <taxon>Bacillati</taxon>
        <taxon>Actinomycetota</taxon>
        <taxon>Actinomycetes</taxon>
        <taxon>Kitasatosporales</taxon>
        <taxon>Streptomycetaceae</taxon>
        <taxon>Streptomyces</taxon>
    </lineage>
</organism>
<dbReference type="EMBL" id="JBEYXV010000011">
    <property type="protein sequence ID" value="MEU6823279.1"/>
    <property type="molecule type" value="Genomic_DNA"/>
</dbReference>
<evidence type="ECO:0000313" key="4">
    <source>
        <dbReference type="Proteomes" id="UP001551176"/>
    </source>
</evidence>
<dbReference type="InterPro" id="IPR008930">
    <property type="entry name" value="Terpenoid_cyclase/PrenylTrfase"/>
</dbReference>
<feature type="region of interest" description="Disordered" evidence="1">
    <location>
        <begin position="1"/>
        <end position="27"/>
    </location>
</feature>
<keyword evidence="2" id="KW-0472">Membrane</keyword>
<keyword evidence="2" id="KW-1133">Transmembrane helix</keyword>
<keyword evidence="2" id="KW-0812">Transmembrane</keyword>